<dbReference type="AlphaFoldDB" id="A0A090ZNY6"/>
<dbReference type="EMBL" id="JMQA01000001">
    <property type="protein sequence ID" value="KFN12342.1"/>
    <property type="molecule type" value="Genomic_DNA"/>
</dbReference>
<proteinExistence type="predicted"/>
<accession>A0A090ZNY6</accession>
<gene>
    <name evidence="1" type="ORF">DJ90_2054</name>
</gene>
<evidence type="ECO:0000313" key="1">
    <source>
        <dbReference type="EMBL" id="KFN12342.1"/>
    </source>
</evidence>
<comment type="caution">
    <text evidence="1">The sequence shown here is derived from an EMBL/GenBank/DDBJ whole genome shotgun (WGS) entry which is preliminary data.</text>
</comment>
<dbReference type="HOGENOM" id="CLU_2827050_0_0_9"/>
<dbReference type="Proteomes" id="UP000029278">
    <property type="component" value="Unassembled WGS sequence"/>
</dbReference>
<protein>
    <submittedName>
        <fullName evidence="1">Uncharacterized protein</fullName>
    </submittedName>
</protein>
<keyword evidence="2" id="KW-1185">Reference proteome</keyword>
<organism evidence="1 2">
    <name type="scientific">Paenibacillus macerans</name>
    <name type="common">Bacillus macerans</name>
    <dbReference type="NCBI Taxonomy" id="44252"/>
    <lineage>
        <taxon>Bacteria</taxon>
        <taxon>Bacillati</taxon>
        <taxon>Bacillota</taxon>
        <taxon>Bacilli</taxon>
        <taxon>Bacillales</taxon>
        <taxon>Paenibacillaceae</taxon>
        <taxon>Paenibacillus</taxon>
    </lineage>
</organism>
<name>A0A090ZNY6_PAEMA</name>
<sequence>MIGTTLLSVAKRKASFRSDRFQDCSTSSKRRAKKHVFFCRKGSGMNLSLMDMRPRQKKKTVKAELI</sequence>
<evidence type="ECO:0000313" key="2">
    <source>
        <dbReference type="Proteomes" id="UP000029278"/>
    </source>
</evidence>
<reference evidence="1 2" key="1">
    <citation type="submission" date="2014-04" db="EMBL/GenBank/DDBJ databases">
        <authorList>
            <person name="Bishop-Lilly K.A."/>
            <person name="Broomall S.M."/>
            <person name="Chain P.S."/>
            <person name="Chertkov O."/>
            <person name="Coyne S.R."/>
            <person name="Daligault H.E."/>
            <person name="Davenport K.W."/>
            <person name="Erkkila T."/>
            <person name="Frey K.G."/>
            <person name="Gibbons H.S."/>
            <person name="Gu W."/>
            <person name="Jaissle J."/>
            <person name="Johnson S.L."/>
            <person name="Koroleva G.I."/>
            <person name="Ladner J.T."/>
            <person name="Lo C.-C."/>
            <person name="Minogue T.D."/>
            <person name="Munk C."/>
            <person name="Palacios G.F."/>
            <person name="Redden C.L."/>
            <person name="Rosenzweig C.N."/>
            <person name="Scholz M.B."/>
            <person name="Teshima H."/>
            <person name="Xu Y."/>
        </authorList>
    </citation>
    <scope>NUCLEOTIDE SEQUENCE [LARGE SCALE GENOMIC DNA]</scope>
    <source>
        <strain evidence="1 2">8244</strain>
    </source>
</reference>